<dbReference type="EMBL" id="ASSM01000005">
    <property type="protein sequence ID" value="EOS02736.1"/>
    <property type="molecule type" value="Genomic_DNA"/>
</dbReference>
<dbReference type="CDD" id="cd04647">
    <property type="entry name" value="LbH_MAT_like"/>
    <property type="match status" value="1"/>
</dbReference>
<evidence type="ECO:0000256" key="4">
    <source>
        <dbReference type="ARBA" id="ARBA00023315"/>
    </source>
</evidence>
<dbReference type="GO" id="GO:0008374">
    <property type="term" value="F:O-acyltransferase activity"/>
    <property type="evidence" value="ECO:0007669"/>
    <property type="project" value="TreeGrafter"/>
</dbReference>
<keyword evidence="4" id="KW-0012">Acyltransferase</keyword>
<organism evidence="5 6">
    <name type="scientific">Bacteroides thetaiotaomicron dnLKV9</name>
    <dbReference type="NCBI Taxonomy" id="1235785"/>
    <lineage>
        <taxon>Bacteria</taxon>
        <taxon>Pseudomonadati</taxon>
        <taxon>Bacteroidota</taxon>
        <taxon>Bacteroidia</taxon>
        <taxon>Bacteroidales</taxon>
        <taxon>Bacteroidaceae</taxon>
        <taxon>Bacteroides</taxon>
    </lineage>
</organism>
<sequence>MRDFISGFIHFFIEIIMWTPCHPLRRLCCKCFMKKFDMSSSIFRNVDIRSPQRITIGRNCNINKYCVLDGRCDLTIGDNVDIAQDSYIWTEQHDYNSSEYTPVASNVTIEDYVWIASRATILPGVTIGRGAVVACGAVVTKDVPPLAIVGGVPSKIIGWRKDNMKYKLGDRPWFK</sequence>
<protein>
    <recommendedName>
        <fullName evidence="7">Maltose O-acetyltransferase</fullName>
    </recommendedName>
</protein>
<dbReference type="InterPro" id="IPR011004">
    <property type="entry name" value="Trimer_LpxA-like_sf"/>
</dbReference>
<dbReference type="InterPro" id="IPR001451">
    <property type="entry name" value="Hexapep"/>
</dbReference>
<evidence type="ECO:0000256" key="1">
    <source>
        <dbReference type="ARBA" id="ARBA00007274"/>
    </source>
</evidence>
<dbReference type="PANTHER" id="PTHR23416">
    <property type="entry name" value="SIALIC ACID SYNTHASE-RELATED"/>
    <property type="match status" value="1"/>
</dbReference>
<evidence type="ECO:0000313" key="6">
    <source>
        <dbReference type="Proteomes" id="UP000014207"/>
    </source>
</evidence>
<evidence type="ECO:0008006" key="7">
    <source>
        <dbReference type="Google" id="ProtNLM"/>
    </source>
</evidence>
<comment type="similarity">
    <text evidence="1">Belongs to the transferase hexapeptide repeat family.</text>
</comment>
<accession>R9HG42</accession>
<dbReference type="InterPro" id="IPR018357">
    <property type="entry name" value="Hexapep_transf_CS"/>
</dbReference>
<dbReference type="SUPFAM" id="SSF51161">
    <property type="entry name" value="Trimeric LpxA-like enzymes"/>
    <property type="match status" value="1"/>
</dbReference>
<keyword evidence="3" id="KW-0677">Repeat</keyword>
<dbReference type="Pfam" id="PF00132">
    <property type="entry name" value="Hexapep"/>
    <property type="match status" value="1"/>
</dbReference>
<keyword evidence="2" id="KW-0808">Transferase</keyword>
<evidence type="ECO:0000256" key="2">
    <source>
        <dbReference type="ARBA" id="ARBA00022679"/>
    </source>
</evidence>
<dbReference type="Proteomes" id="UP000014207">
    <property type="component" value="Unassembled WGS sequence"/>
</dbReference>
<dbReference type="PANTHER" id="PTHR23416:SF23">
    <property type="entry name" value="ACETYLTRANSFERASE C18B11.09C-RELATED"/>
    <property type="match status" value="1"/>
</dbReference>
<name>R9HG42_BACT4</name>
<evidence type="ECO:0000313" key="5">
    <source>
        <dbReference type="EMBL" id="EOS02736.1"/>
    </source>
</evidence>
<proteinExistence type="inferred from homology"/>
<dbReference type="AlphaFoldDB" id="R9HG42"/>
<dbReference type="HOGENOM" id="CLU_051638_7_2_10"/>
<gene>
    <name evidence="5" type="ORF">C799_00788</name>
</gene>
<reference evidence="5 6" key="1">
    <citation type="submission" date="2013-04" db="EMBL/GenBank/DDBJ databases">
        <title>The Genome Sequence of Bacteroides thetaiotaomicron dnLKV9.</title>
        <authorList>
            <consortium name="The Broad Institute Genomics Platform"/>
            <consortium name="The Broad Institute Genome Sequencing Center for Infectious Disease"/>
            <person name="Earl A."/>
            <person name="Xavier R."/>
            <person name="Kuhn K."/>
            <person name="Stappenbeck T."/>
            <person name="Walker B."/>
            <person name="Young S."/>
            <person name="Zeng Q."/>
            <person name="Gargeya S."/>
            <person name="Fitzgerald M."/>
            <person name="Haas B."/>
            <person name="Abouelleil A."/>
            <person name="Allen A.W."/>
            <person name="Alvarado L."/>
            <person name="Arachchi H.M."/>
            <person name="Berlin A.M."/>
            <person name="Chapman S.B."/>
            <person name="Gainer-Dewar J."/>
            <person name="Goldberg J."/>
            <person name="Griggs A."/>
            <person name="Gujja S."/>
            <person name="Hansen M."/>
            <person name="Howarth C."/>
            <person name="Imamovic A."/>
            <person name="Ireland A."/>
            <person name="Larimer J."/>
            <person name="McCowan C."/>
            <person name="Murphy C."/>
            <person name="Pearson M."/>
            <person name="Poon T.W."/>
            <person name="Priest M."/>
            <person name="Roberts A."/>
            <person name="Saif S."/>
            <person name="Shea T."/>
            <person name="Sisk P."/>
            <person name="Sykes S."/>
            <person name="Wortman J."/>
            <person name="Nusbaum C."/>
            <person name="Birren B."/>
        </authorList>
    </citation>
    <scope>NUCLEOTIDE SEQUENCE [LARGE SCALE GENOMIC DNA]</scope>
    <source>
        <strain evidence="6">dnLKV9</strain>
    </source>
</reference>
<comment type="caution">
    <text evidence="5">The sequence shown here is derived from an EMBL/GenBank/DDBJ whole genome shotgun (WGS) entry which is preliminary data.</text>
</comment>
<dbReference type="GO" id="GO:0005829">
    <property type="term" value="C:cytosol"/>
    <property type="evidence" value="ECO:0007669"/>
    <property type="project" value="TreeGrafter"/>
</dbReference>
<dbReference type="PROSITE" id="PS00101">
    <property type="entry name" value="HEXAPEP_TRANSFERASES"/>
    <property type="match status" value="1"/>
</dbReference>
<evidence type="ECO:0000256" key="3">
    <source>
        <dbReference type="ARBA" id="ARBA00022737"/>
    </source>
</evidence>
<dbReference type="InterPro" id="IPR051159">
    <property type="entry name" value="Hexapeptide_acetyltransf"/>
</dbReference>
<dbReference type="Gene3D" id="2.160.10.10">
    <property type="entry name" value="Hexapeptide repeat proteins"/>
    <property type="match status" value="1"/>
</dbReference>